<name>A0A6J4PEH0_9ACTN</name>
<sequence>ELLRRDRRRDDDPHHRRHLLRRRGRGRGAAPALPRGGPRARRRAVHAVPHAVLGRPHDLLRGSRAPAAAHAARALRGDAPDQGALAQALPRRPRRRAAHPRAGPAVLGLRHPRRAVHGQLVRV</sequence>
<dbReference type="EMBL" id="CADCUP010000204">
    <property type="protein sequence ID" value="CAA9414087.1"/>
    <property type="molecule type" value="Genomic_DNA"/>
</dbReference>
<evidence type="ECO:0000313" key="2">
    <source>
        <dbReference type="EMBL" id="CAA9414087.1"/>
    </source>
</evidence>
<reference evidence="2" key="1">
    <citation type="submission" date="2020-02" db="EMBL/GenBank/DDBJ databases">
        <authorList>
            <person name="Meier V. D."/>
        </authorList>
    </citation>
    <scope>NUCLEOTIDE SEQUENCE</scope>
    <source>
        <strain evidence="2">AVDCRST_MAG06</strain>
    </source>
</reference>
<feature type="non-terminal residue" evidence="2">
    <location>
        <position position="1"/>
    </location>
</feature>
<feature type="region of interest" description="Disordered" evidence="1">
    <location>
        <begin position="1"/>
        <end position="69"/>
    </location>
</feature>
<feature type="compositionally biased region" description="Low complexity" evidence="1">
    <location>
        <begin position="28"/>
        <end position="37"/>
    </location>
</feature>
<proteinExistence type="predicted"/>
<dbReference type="AlphaFoldDB" id="A0A6J4PEH0"/>
<feature type="compositionally biased region" description="Basic residues" evidence="1">
    <location>
        <begin position="15"/>
        <end position="26"/>
    </location>
</feature>
<gene>
    <name evidence="2" type="ORF">AVDCRST_MAG06-3070</name>
</gene>
<protein>
    <submittedName>
        <fullName evidence="2">Hemoglobin-like protein HbO</fullName>
    </submittedName>
</protein>
<feature type="non-terminal residue" evidence="2">
    <location>
        <position position="123"/>
    </location>
</feature>
<organism evidence="2">
    <name type="scientific">uncultured Nocardioides sp</name>
    <dbReference type="NCBI Taxonomy" id="198441"/>
    <lineage>
        <taxon>Bacteria</taxon>
        <taxon>Bacillati</taxon>
        <taxon>Actinomycetota</taxon>
        <taxon>Actinomycetes</taxon>
        <taxon>Propionibacteriales</taxon>
        <taxon>Nocardioidaceae</taxon>
        <taxon>Nocardioides</taxon>
        <taxon>environmental samples</taxon>
    </lineage>
</organism>
<evidence type="ECO:0000256" key="1">
    <source>
        <dbReference type="SAM" id="MobiDB-lite"/>
    </source>
</evidence>
<feature type="compositionally biased region" description="Basic and acidic residues" evidence="1">
    <location>
        <begin position="1"/>
        <end position="14"/>
    </location>
</feature>
<accession>A0A6J4PEH0</accession>